<feature type="transmembrane region" description="Helical" evidence="1">
    <location>
        <begin position="57"/>
        <end position="81"/>
    </location>
</feature>
<proteinExistence type="predicted"/>
<keyword evidence="1" id="KW-1133">Transmembrane helix</keyword>
<keyword evidence="1" id="KW-0812">Transmembrane</keyword>
<keyword evidence="1" id="KW-0472">Membrane</keyword>
<dbReference type="RefSeq" id="WP_167928396.1">
    <property type="nucleotide sequence ID" value="NZ_JAATVY010000031.1"/>
</dbReference>
<protein>
    <submittedName>
        <fullName evidence="2">Uncharacterized protein</fullName>
    </submittedName>
</protein>
<keyword evidence="3" id="KW-1185">Reference proteome</keyword>
<evidence type="ECO:0000313" key="3">
    <source>
        <dbReference type="Proteomes" id="UP000722989"/>
    </source>
</evidence>
<feature type="transmembrane region" description="Helical" evidence="1">
    <location>
        <begin position="102"/>
        <end position="120"/>
    </location>
</feature>
<reference evidence="2 3" key="1">
    <citation type="submission" date="2020-03" db="EMBL/GenBank/DDBJ databases">
        <title>WGS of the type strain of Planosporangium spp.</title>
        <authorList>
            <person name="Thawai C."/>
        </authorList>
    </citation>
    <scope>NUCLEOTIDE SEQUENCE [LARGE SCALE GENOMIC DNA]</scope>
    <source>
        <strain evidence="2 3">TBRC 5610</strain>
    </source>
</reference>
<evidence type="ECO:0000313" key="2">
    <source>
        <dbReference type="EMBL" id="NJC73487.1"/>
    </source>
</evidence>
<organism evidence="2 3">
    <name type="scientific">Planosporangium thailandense</name>
    <dbReference type="NCBI Taxonomy" id="765197"/>
    <lineage>
        <taxon>Bacteria</taxon>
        <taxon>Bacillati</taxon>
        <taxon>Actinomycetota</taxon>
        <taxon>Actinomycetes</taxon>
        <taxon>Micromonosporales</taxon>
        <taxon>Micromonosporaceae</taxon>
        <taxon>Planosporangium</taxon>
    </lineage>
</organism>
<feature type="transmembrane region" description="Helical" evidence="1">
    <location>
        <begin position="185"/>
        <end position="201"/>
    </location>
</feature>
<feature type="transmembrane region" description="Helical" evidence="1">
    <location>
        <begin position="213"/>
        <end position="234"/>
    </location>
</feature>
<evidence type="ECO:0000256" key="1">
    <source>
        <dbReference type="SAM" id="Phobius"/>
    </source>
</evidence>
<dbReference type="EMBL" id="JAATVY010000031">
    <property type="protein sequence ID" value="NJC73487.1"/>
    <property type="molecule type" value="Genomic_DNA"/>
</dbReference>
<gene>
    <name evidence="2" type="ORF">HC031_27730</name>
</gene>
<feature type="transmembrane region" description="Helical" evidence="1">
    <location>
        <begin position="155"/>
        <end position="173"/>
    </location>
</feature>
<accession>A0ABX0Y4Z7</accession>
<dbReference type="Proteomes" id="UP000722989">
    <property type="component" value="Unassembled WGS sequence"/>
</dbReference>
<sequence>MVTPPLLDRRPAARSDHWLYALLPAFPVLLLVMRLWYLSGQDLQTLLLLMQYVSPLGLVTTLLVTLVWIPPAIVLLIRALGALEETSDPAEAARRPTWLVRAARRVPDWVVASAVLLAALTWQMRFLPMLLMLALAITGLTVRQRFPDNPRLVRAACVAAPVAAAVAAYLWLAPAIVQAMVAREPVTAALLLLPPAVAPLLTGPVPARTARPVTHAVAIAALMVAPILAGAILLKAPILPTVAVEVGAAPGAAPVRVVIGHVIVVDNQMTTLLDENGAVQFVLTSQVMSETLCPDDRQIPTIPVSVHDWQVEQTVLTWITPSHATGPVDPRCRGRALVPHR</sequence>
<comment type="caution">
    <text evidence="2">The sequence shown here is derived from an EMBL/GenBank/DDBJ whole genome shotgun (WGS) entry which is preliminary data.</text>
</comment>
<feature type="transmembrane region" description="Helical" evidence="1">
    <location>
        <begin position="18"/>
        <end position="37"/>
    </location>
</feature>
<name>A0ABX0Y4Z7_9ACTN</name>